<dbReference type="WBParaSite" id="RSKR_0000844300.1">
    <property type="protein sequence ID" value="RSKR_0000844300.1"/>
    <property type="gene ID" value="RSKR_0000844300"/>
</dbReference>
<evidence type="ECO:0000313" key="1">
    <source>
        <dbReference type="Proteomes" id="UP000095286"/>
    </source>
</evidence>
<sequence>MAVILVHDNFDNQDSVGEDFAATARALGFYRLPTIGVMIQDAEFSRKNVYPTFLRTSPPYSHEANIVVKLIKELEYSQVIVATVFGDVNGEEFKTVFEEESKSNKITVQKYVSIYINDSLGNNIAEAFEETTSNIIILYAKPSKASKIIQIGLEVLGKDKVWIINEKASFATVPNGFLSVRLRKDPKAAFNDALLVIRSSGEYLLKLNQTSWPPENCHSIRENSEWIQHAGIGFYKHIISKKVLSANGEIKFNDKGDRITANYEVINKKNGEWQIVGNIANNGKLWITDKIEWINGIVKPQEIHLPEHLRVVAVPDPPFVYHIAVSGVEACKNISNVVINDVEVSGPWYPCFKRTNTTTTASFCCAGLAIDLIWYLSQPEDENAIKTNFTYVIYLNSTYGTPMFVEDKIILNGVTGELDSDMADLAIGALTINADREKYIDFTEPWMYHGIYIMEKYKPKDSPMESFSQPLKTSLWGAILLLVITIGCSIYALDYKSPFKKFYNKDDIVFEEHTALSEKEEASSVTFGEAMWFVWGVLLNSGVCEKTPRSFSARVLGLVWCGFCMIMVASYTANLAAFLVLDQPERGLSGITDPRLRNPSANYTFATVYDTNTYQYFKRSVELSTMFRKMEAHNVLEAETAINDLLNDTLDAFIWDSTRLEYEASKHCELRTRGSIFGRSGYGLGLQKNSPWTPHMTLAILKLSENGTLNMLNKKWIHDAGKIPCDVKDRTAPARLGLSNMRDIFILVVAGVFIGFLLSIIEAWYGRRKTNRQRQKQIAHRYADKWLKCCNMTIREYEMPSCKYSHNHLRIPQIQRDYQVCEAKSYHDLNRQYVINEVLRKKSQIIHGTNLIFRNSSTFIYCSRCRVSQKYLLF</sequence>
<reference evidence="2" key="1">
    <citation type="submission" date="2016-11" db="UniProtKB">
        <authorList>
            <consortium name="WormBaseParasite"/>
        </authorList>
    </citation>
    <scope>IDENTIFICATION</scope>
    <source>
        <strain evidence="2">KR3021</strain>
    </source>
</reference>
<proteinExistence type="predicted"/>
<name>A0AC35U771_9BILA</name>
<evidence type="ECO:0000313" key="2">
    <source>
        <dbReference type="WBParaSite" id="RSKR_0000844300.1"/>
    </source>
</evidence>
<protein>
    <submittedName>
        <fullName evidence="2">PBPe domain-containing protein</fullName>
    </submittedName>
</protein>
<organism evidence="1 2">
    <name type="scientific">Rhabditophanes sp. KR3021</name>
    <dbReference type="NCBI Taxonomy" id="114890"/>
    <lineage>
        <taxon>Eukaryota</taxon>
        <taxon>Metazoa</taxon>
        <taxon>Ecdysozoa</taxon>
        <taxon>Nematoda</taxon>
        <taxon>Chromadorea</taxon>
        <taxon>Rhabditida</taxon>
        <taxon>Tylenchina</taxon>
        <taxon>Panagrolaimomorpha</taxon>
        <taxon>Strongyloidoidea</taxon>
        <taxon>Alloionematidae</taxon>
        <taxon>Rhabditophanes</taxon>
    </lineage>
</organism>
<accession>A0AC35U771</accession>
<dbReference type="Proteomes" id="UP000095286">
    <property type="component" value="Unplaced"/>
</dbReference>